<dbReference type="SUPFAM" id="SSF54637">
    <property type="entry name" value="Thioesterase/thiol ester dehydrase-isomerase"/>
    <property type="match status" value="1"/>
</dbReference>
<gene>
    <name evidence="2" type="ORF">ACHAWU_009738</name>
</gene>
<dbReference type="Gene3D" id="3.10.129.10">
    <property type="entry name" value="Hotdog Thioesterase"/>
    <property type="match status" value="2"/>
</dbReference>
<dbReference type="EMBL" id="JALLBG020000199">
    <property type="protein sequence ID" value="KAL3759591.1"/>
    <property type="molecule type" value="Genomic_DNA"/>
</dbReference>
<keyword evidence="3" id="KW-1185">Reference proteome</keyword>
<dbReference type="AlphaFoldDB" id="A0ABD3MCF1"/>
<protein>
    <recommendedName>
        <fullName evidence="4">Thioesterase domain-containing protein</fullName>
    </recommendedName>
</protein>
<feature type="region of interest" description="Disordered" evidence="1">
    <location>
        <begin position="331"/>
        <end position="351"/>
    </location>
</feature>
<evidence type="ECO:0000256" key="1">
    <source>
        <dbReference type="SAM" id="MobiDB-lite"/>
    </source>
</evidence>
<feature type="region of interest" description="Disordered" evidence="1">
    <location>
        <begin position="162"/>
        <end position="190"/>
    </location>
</feature>
<proteinExistence type="predicted"/>
<evidence type="ECO:0008006" key="4">
    <source>
        <dbReference type="Google" id="ProtNLM"/>
    </source>
</evidence>
<organism evidence="2 3">
    <name type="scientific">Discostella pseudostelligera</name>
    <dbReference type="NCBI Taxonomy" id="259834"/>
    <lineage>
        <taxon>Eukaryota</taxon>
        <taxon>Sar</taxon>
        <taxon>Stramenopiles</taxon>
        <taxon>Ochrophyta</taxon>
        <taxon>Bacillariophyta</taxon>
        <taxon>Coscinodiscophyceae</taxon>
        <taxon>Thalassiosirophycidae</taxon>
        <taxon>Stephanodiscales</taxon>
        <taxon>Stephanodiscaceae</taxon>
        <taxon>Discostella</taxon>
    </lineage>
</organism>
<feature type="compositionally biased region" description="Polar residues" evidence="1">
    <location>
        <begin position="339"/>
        <end position="351"/>
    </location>
</feature>
<dbReference type="Proteomes" id="UP001530293">
    <property type="component" value="Unassembled WGS sequence"/>
</dbReference>
<evidence type="ECO:0000313" key="2">
    <source>
        <dbReference type="EMBL" id="KAL3759591.1"/>
    </source>
</evidence>
<name>A0ABD3MCF1_9STRA</name>
<sequence>MQMSESSSTTATTQFTTSATPTTFTFISPTYHVYIEDTDAYGVMYNGNYLRSYERALSHVSRQNHDSYSWMVTSVTNQKFRSSPSLGEEYIIRGVLLEEGEESGGERGEEGCRRRDHEEVWQLEMATRRTKTTGNNGDTGGDDDDANWIVHNSATVTIFNTLQKSSSSSNEKMPEKAVSESTPQQQLDEDDGGTIFEQRCTAYNDEFDTHHFFLQNQQQKQSSFAPRSILPIRNAMNFFERSRTNYLGGPDILRKMQVEEDILWVVTSVDDGDLMLLFDEESHFVTDEEYHKNTTPLTNSSRREITVRTNFIVKRRGMIVECRHELFIDDDDDEDVRSDSPTSLSNNSTGGRRSLLAKAKVTVMALKGSTRRPTSKLPNWILDQIMGTSTAN</sequence>
<evidence type="ECO:0000313" key="3">
    <source>
        <dbReference type="Proteomes" id="UP001530293"/>
    </source>
</evidence>
<reference evidence="2 3" key="1">
    <citation type="submission" date="2024-10" db="EMBL/GenBank/DDBJ databases">
        <title>Updated reference genomes for cyclostephanoid diatoms.</title>
        <authorList>
            <person name="Roberts W.R."/>
            <person name="Alverson A.J."/>
        </authorList>
    </citation>
    <scope>NUCLEOTIDE SEQUENCE [LARGE SCALE GENOMIC DNA]</scope>
    <source>
        <strain evidence="2 3">AJA232-27</strain>
    </source>
</reference>
<feature type="compositionally biased region" description="Polar residues" evidence="1">
    <location>
        <begin position="162"/>
        <end position="171"/>
    </location>
</feature>
<dbReference type="InterPro" id="IPR029069">
    <property type="entry name" value="HotDog_dom_sf"/>
</dbReference>
<comment type="caution">
    <text evidence="2">The sequence shown here is derived from an EMBL/GenBank/DDBJ whole genome shotgun (WGS) entry which is preliminary data.</text>
</comment>
<accession>A0ABD3MCF1</accession>